<protein>
    <submittedName>
        <fullName evidence="2">Uncharacterized protein</fullName>
    </submittedName>
</protein>
<accession>A0AAV1I1K5</accession>
<reference evidence="2 3" key="1">
    <citation type="submission" date="2023-10" db="EMBL/GenBank/DDBJ databases">
        <authorList>
            <person name="Maclean D."/>
            <person name="Macfadyen A."/>
        </authorList>
    </citation>
    <scope>NUCLEOTIDE SEQUENCE [LARGE SCALE GENOMIC DNA]</scope>
</reference>
<feature type="compositionally biased region" description="Basic residues" evidence="1">
    <location>
        <begin position="115"/>
        <end position="125"/>
    </location>
</feature>
<organism evidence="2 3">
    <name type="scientific">Coccomyxa viridis</name>
    <dbReference type="NCBI Taxonomy" id="1274662"/>
    <lineage>
        <taxon>Eukaryota</taxon>
        <taxon>Viridiplantae</taxon>
        <taxon>Chlorophyta</taxon>
        <taxon>core chlorophytes</taxon>
        <taxon>Trebouxiophyceae</taxon>
        <taxon>Trebouxiophyceae incertae sedis</taxon>
        <taxon>Coccomyxaceae</taxon>
        <taxon>Coccomyxa</taxon>
    </lineage>
</organism>
<comment type="caution">
    <text evidence="2">The sequence shown here is derived from an EMBL/GenBank/DDBJ whole genome shotgun (WGS) entry which is preliminary data.</text>
</comment>
<keyword evidence="3" id="KW-1185">Reference proteome</keyword>
<name>A0AAV1I1K5_9CHLO</name>
<evidence type="ECO:0000313" key="2">
    <source>
        <dbReference type="EMBL" id="CAK0768116.1"/>
    </source>
</evidence>
<gene>
    <name evidence="2" type="ORF">CVIRNUC_003530</name>
</gene>
<evidence type="ECO:0000313" key="3">
    <source>
        <dbReference type="Proteomes" id="UP001314263"/>
    </source>
</evidence>
<sequence>MKTARLMKASLVTAKPIQPTRTRTTGTTTGAMLMARTLPGRPVWVTQCLPSENCQTEQLPVRYESRSVQDQVPCQLQGQVLALRSESMRVPQVRLQEQETAMTTKSSEQAERPSHRCRSVRRPGL</sequence>
<evidence type="ECO:0000256" key="1">
    <source>
        <dbReference type="SAM" id="MobiDB-lite"/>
    </source>
</evidence>
<feature type="compositionally biased region" description="Polar residues" evidence="1">
    <location>
        <begin position="98"/>
        <end position="107"/>
    </location>
</feature>
<proteinExistence type="predicted"/>
<feature type="region of interest" description="Disordered" evidence="1">
    <location>
        <begin position="92"/>
        <end position="125"/>
    </location>
</feature>
<dbReference type="EMBL" id="CAUYUE010000004">
    <property type="protein sequence ID" value="CAK0768116.1"/>
    <property type="molecule type" value="Genomic_DNA"/>
</dbReference>
<dbReference type="AlphaFoldDB" id="A0AAV1I1K5"/>
<dbReference type="Proteomes" id="UP001314263">
    <property type="component" value="Unassembled WGS sequence"/>
</dbReference>